<comment type="caution">
    <text evidence="10">The sequence shown here is derived from an EMBL/GenBank/DDBJ whole genome shotgun (WGS) entry which is preliminary data.</text>
</comment>
<evidence type="ECO:0000256" key="8">
    <source>
        <dbReference type="SAM" id="Phobius"/>
    </source>
</evidence>
<name>R4XEZ1_TAPDE</name>
<dbReference type="Pfam" id="PF03600">
    <property type="entry name" value="CitMHS"/>
    <property type="match status" value="1"/>
</dbReference>
<reference evidence="10 11" key="1">
    <citation type="journal article" date="2013" name="MBio">
        <title>Genome sequencing of the plant pathogen Taphrina deformans, the causal agent of peach leaf curl.</title>
        <authorList>
            <person name="Cisse O.H."/>
            <person name="Almeida J.M.G.C.F."/>
            <person name="Fonseca A."/>
            <person name="Kumar A.A."/>
            <person name="Salojaervi J."/>
            <person name="Overmyer K."/>
            <person name="Hauser P.M."/>
            <person name="Pagni M."/>
        </authorList>
    </citation>
    <scope>NUCLEOTIDE SEQUENCE [LARGE SCALE GENOMIC DNA]</scope>
    <source>
        <strain evidence="11">PYCC 5710 / ATCC 11124 / CBS 356.35 / IMI 108563 / JCM 9778 / NBRC 8474</strain>
    </source>
</reference>
<sequence length="814" mass="89777">MKFSHSLQFNAVPEWADNYLAYSNLKKLIYILEKAHTTTNSGQEDEEAENLLSATDEELDQRFTTALDKELAKIDIFYQTKHEEISTRYEALQKDFADYQVENDYGDFADSNNPVPARKSGRQSSFAGRTRRRSDSTSQTGGRRRSTAEDDPLSRQSSGSNEPRRKSTVAVADNSDDDDDPFDGFASYETQIAMKKRIIALYVELSELRSYTTLNSTGFTKALKKYDKTLNRAMKKDYLKKVNDKTPFLETSKQALNDQVNAVAQNYADVTSNTLETAKKELKTYLREHVVWERNTVWREMISIERRAEAASVNQFRSLLGGTTTPNSQEEQVVETPMGKYRVPRLLLNPTLWILLAIIAVFIVLIMIPTLESPEQSNCLALLIFVSLMWATEVIPLFTTSLLVPLLVVLLRVVRSEDATHTRLTAPAATKFIFGAMWTPTIMLLLGGFSIAAALSKFHIAKLLATTVLSKVGTNPRMVLLAIMFVAAFASMWISNVAAPVLCFSIIQPILRTLPNGSEFAKCLIIGIALASNVGGMASPIASPQNIVALQNMSPPPSWGQWFFISIPVCTVSIFAIWSLLLVIFRTGKETTIQPIRASKDKFTKIQWFISIVTAITIVLWCVERNLEGFFGDMGIVAIIPLIVFFGTGILTKEDFNNFLWTVIILAMGGIALGKAVSSSGLLQTIAEEIRHGVDGLSLYAVFIVFAGLILVVATFISHTVASLIVLPIVAQVGAGMDDPHPRLLVMGSVLMASAAMGLPTSGFPNMTAIMMENEVGVRYLSVKDFLKSGLPASILTFIVVCSIGFGLTKLVGL</sequence>
<organism evidence="10 11">
    <name type="scientific">Taphrina deformans (strain PYCC 5710 / ATCC 11124 / CBS 356.35 / IMI 108563 / JCM 9778 / NBRC 8474)</name>
    <name type="common">Peach leaf curl fungus</name>
    <name type="synonym">Lalaria deformans</name>
    <dbReference type="NCBI Taxonomy" id="1097556"/>
    <lineage>
        <taxon>Eukaryota</taxon>
        <taxon>Fungi</taxon>
        <taxon>Dikarya</taxon>
        <taxon>Ascomycota</taxon>
        <taxon>Taphrinomycotina</taxon>
        <taxon>Taphrinomycetes</taxon>
        <taxon>Taphrinales</taxon>
        <taxon>Taphrinaceae</taxon>
        <taxon>Taphrina</taxon>
    </lineage>
</organism>
<keyword evidence="4 8" id="KW-1133">Transmembrane helix</keyword>
<dbReference type="CDD" id="cd01115">
    <property type="entry name" value="SLC13_permease"/>
    <property type="match status" value="1"/>
</dbReference>
<dbReference type="Proteomes" id="UP000013776">
    <property type="component" value="Unassembled WGS sequence"/>
</dbReference>
<feature type="transmembrane region" description="Helical" evidence="8">
    <location>
        <begin position="346"/>
        <end position="368"/>
    </location>
</feature>
<dbReference type="CDD" id="cd14478">
    <property type="entry name" value="SPX_PHO87_PHO90_like"/>
    <property type="match status" value="1"/>
</dbReference>
<keyword evidence="5 8" id="KW-0472">Membrane</keyword>
<dbReference type="EMBL" id="CAHR02000212">
    <property type="protein sequence ID" value="CCG84198.1"/>
    <property type="molecule type" value="Genomic_DNA"/>
</dbReference>
<feature type="transmembrane region" description="Helical" evidence="8">
    <location>
        <begin position="478"/>
        <end position="511"/>
    </location>
</feature>
<feature type="transmembrane region" description="Helical" evidence="8">
    <location>
        <begin position="659"/>
        <end position="678"/>
    </location>
</feature>
<feature type="coiled-coil region" evidence="6">
    <location>
        <begin position="268"/>
        <end position="295"/>
    </location>
</feature>
<dbReference type="InterPro" id="IPR004331">
    <property type="entry name" value="SPX_dom"/>
</dbReference>
<dbReference type="VEuPathDB" id="FungiDB:TAPDE_004601"/>
<feature type="transmembrane region" description="Helical" evidence="8">
    <location>
        <begin position="698"/>
        <end position="731"/>
    </location>
</feature>
<dbReference type="STRING" id="1097556.R4XEZ1"/>
<feature type="transmembrane region" description="Helical" evidence="8">
    <location>
        <begin position="791"/>
        <end position="812"/>
    </location>
</feature>
<dbReference type="PROSITE" id="PS51382">
    <property type="entry name" value="SPX"/>
    <property type="match status" value="1"/>
</dbReference>
<dbReference type="GO" id="GO:0006797">
    <property type="term" value="P:polyphosphate metabolic process"/>
    <property type="evidence" value="ECO:0007669"/>
    <property type="project" value="TreeGrafter"/>
</dbReference>
<gene>
    <name evidence="10" type="ORF">TAPDE_004601</name>
</gene>
<evidence type="ECO:0000256" key="5">
    <source>
        <dbReference type="ARBA" id="ARBA00023136"/>
    </source>
</evidence>
<evidence type="ECO:0000256" key="4">
    <source>
        <dbReference type="ARBA" id="ARBA00022989"/>
    </source>
</evidence>
<feature type="transmembrane region" description="Helical" evidence="8">
    <location>
        <begin position="432"/>
        <end position="458"/>
    </location>
</feature>
<evidence type="ECO:0000256" key="1">
    <source>
        <dbReference type="ARBA" id="ARBA00004141"/>
    </source>
</evidence>
<accession>R4XEZ1</accession>
<protein>
    <recommendedName>
        <fullName evidence="9">SPX domain-containing protein</fullName>
    </recommendedName>
</protein>
<dbReference type="InterPro" id="IPR004680">
    <property type="entry name" value="Cit_transptr-like_dom"/>
</dbReference>
<feature type="transmembrane region" description="Helical" evidence="8">
    <location>
        <begin position="743"/>
        <end position="764"/>
    </location>
</feature>
<keyword evidence="2" id="KW-0813">Transport</keyword>
<feature type="transmembrane region" description="Helical" evidence="8">
    <location>
        <begin position="380"/>
        <end position="411"/>
    </location>
</feature>
<feature type="region of interest" description="Disordered" evidence="7">
    <location>
        <begin position="105"/>
        <end position="182"/>
    </location>
</feature>
<dbReference type="eggNOG" id="KOG1281">
    <property type="taxonomic scope" value="Eukaryota"/>
</dbReference>
<dbReference type="GO" id="GO:0005886">
    <property type="term" value="C:plasma membrane"/>
    <property type="evidence" value="ECO:0007669"/>
    <property type="project" value="TreeGrafter"/>
</dbReference>
<dbReference type="GO" id="GO:0005315">
    <property type="term" value="F:phosphate transmembrane transporter activity"/>
    <property type="evidence" value="ECO:0007669"/>
    <property type="project" value="TreeGrafter"/>
</dbReference>
<evidence type="ECO:0000256" key="7">
    <source>
        <dbReference type="SAM" id="MobiDB-lite"/>
    </source>
</evidence>
<feature type="transmembrane region" description="Helical" evidence="8">
    <location>
        <begin position="523"/>
        <end position="542"/>
    </location>
</feature>
<dbReference type="AlphaFoldDB" id="R4XEZ1"/>
<comment type="subcellular location">
    <subcellularLocation>
        <location evidence="1">Membrane</location>
        <topology evidence="1">Multi-pass membrane protein</topology>
    </subcellularLocation>
</comment>
<keyword evidence="6" id="KW-0175">Coiled coil</keyword>
<evidence type="ECO:0000256" key="3">
    <source>
        <dbReference type="ARBA" id="ARBA00022692"/>
    </source>
</evidence>
<dbReference type="PANTHER" id="PTHR10283">
    <property type="entry name" value="SOLUTE CARRIER FAMILY 13 MEMBER"/>
    <property type="match status" value="1"/>
</dbReference>
<evidence type="ECO:0000256" key="6">
    <source>
        <dbReference type="SAM" id="Coils"/>
    </source>
</evidence>
<evidence type="ECO:0000259" key="9">
    <source>
        <dbReference type="PROSITE" id="PS51382"/>
    </source>
</evidence>
<dbReference type="Pfam" id="PF03105">
    <property type="entry name" value="SPX"/>
    <property type="match status" value="1"/>
</dbReference>
<keyword evidence="3 8" id="KW-0812">Transmembrane</keyword>
<dbReference type="PANTHER" id="PTHR10283:SF92">
    <property type="entry name" value="LOW-AFFINITY PHOSPHATE TRANSPORTER PHO91"/>
    <property type="match status" value="1"/>
</dbReference>
<evidence type="ECO:0000256" key="2">
    <source>
        <dbReference type="ARBA" id="ARBA00022448"/>
    </source>
</evidence>
<keyword evidence="11" id="KW-1185">Reference proteome</keyword>
<dbReference type="OrthoDB" id="10260443at2759"/>
<evidence type="ECO:0000313" key="10">
    <source>
        <dbReference type="EMBL" id="CCG84198.1"/>
    </source>
</evidence>
<dbReference type="GO" id="GO:0006817">
    <property type="term" value="P:phosphate ion transport"/>
    <property type="evidence" value="ECO:0007669"/>
    <property type="project" value="TreeGrafter"/>
</dbReference>
<proteinExistence type="predicted"/>
<feature type="transmembrane region" description="Helical" evidence="8">
    <location>
        <begin position="629"/>
        <end position="652"/>
    </location>
</feature>
<feature type="domain" description="SPX" evidence="9">
    <location>
        <begin position="1"/>
        <end position="240"/>
    </location>
</feature>
<feature type="transmembrane region" description="Helical" evidence="8">
    <location>
        <begin position="562"/>
        <end position="585"/>
    </location>
</feature>
<evidence type="ECO:0000313" key="11">
    <source>
        <dbReference type="Proteomes" id="UP000013776"/>
    </source>
</evidence>